<feature type="compositionally biased region" description="Gly residues" evidence="1">
    <location>
        <begin position="113"/>
        <end position="123"/>
    </location>
</feature>
<keyword evidence="2" id="KW-0812">Transmembrane</keyword>
<dbReference type="Proteomes" id="UP000299211">
    <property type="component" value="Unassembled WGS sequence"/>
</dbReference>
<evidence type="ECO:0000256" key="2">
    <source>
        <dbReference type="SAM" id="Phobius"/>
    </source>
</evidence>
<evidence type="ECO:0000256" key="1">
    <source>
        <dbReference type="SAM" id="MobiDB-lite"/>
    </source>
</evidence>
<dbReference type="AlphaFoldDB" id="A0A4D4LGR9"/>
<reference evidence="4 5" key="1">
    <citation type="submission" date="2019-04" db="EMBL/GenBank/DDBJ databases">
        <title>Draft genome sequences of Streptomyces avermitilis ATCC 31267.</title>
        <authorList>
            <person name="Komaki H."/>
            <person name="Tamura T."/>
            <person name="Hosoyama A."/>
        </authorList>
    </citation>
    <scope>NUCLEOTIDE SEQUENCE [LARGE SCALE GENOMIC DNA]</scope>
    <source>
        <strain evidence="4 5">ATCC 31267</strain>
    </source>
</reference>
<feature type="transmembrane region" description="Helical" evidence="2">
    <location>
        <begin position="15"/>
        <end position="36"/>
    </location>
</feature>
<feature type="compositionally biased region" description="Basic and acidic residues" evidence="1">
    <location>
        <begin position="44"/>
        <end position="108"/>
    </location>
</feature>
<proteinExistence type="predicted"/>
<evidence type="ECO:0008006" key="7">
    <source>
        <dbReference type="Google" id="ProtNLM"/>
    </source>
</evidence>
<accession>A0A4D4LGR9</accession>
<reference evidence="3 6" key="2">
    <citation type="submission" date="2019-04" db="EMBL/GenBank/DDBJ databases">
        <title>Draft genome sequences of Streptomyces avermitilis NBRC 14893.</title>
        <authorList>
            <person name="Komaki H."/>
            <person name="Tamura T."/>
            <person name="Hosoyama A."/>
        </authorList>
    </citation>
    <scope>NUCLEOTIDE SEQUENCE [LARGE SCALE GENOMIC DNA]</scope>
    <source>
        <strain evidence="3 6">NBRC 14893</strain>
    </source>
</reference>
<dbReference type="RefSeq" id="WP_037650210.1">
    <property type="nucleotide sequence ID" value="NZ_BAABTN010000054.1"/>
</dbReference>
<dbReference type="GeneID" id="41538224"/>
<keyword evidence="2" id="KW-0472">Membrane</keyword>
<comment type="caution">
    <text evidence="3">The sequence shown here is derived from an EMBL/GenBank/DDBJ whole genome shotgun (WGS) entry which is preliminary data.</text>
</comment>
<feature type="region of interest" description="Disordered" evidence="1">
    <location>
        <begin position="44"/>
        <end position="123"/>
    </location>
</feature>
<dbReference type="EMBL" id="BJHY01000001">
    <property type="protein sequence ID" value="GDY79131.1"/>
    <property type="molecule type" value="Genomic_DNA"/>
</dbReference>
<dbReference type="Pfam" id="PF20087">
    <property type="entry name" value="DUF6479"/>
    <property type="match status" value="1"/>
</dbReference>
<evidence type="ECO:0000313" key="4">
    <source>
        <dbReference type="EMBL" id="GDY79131.1"/>
    </source>
</evidence>
<evidence type="ECO:0000313" key="6">
    <source>
        <dbReference type="Proteomes" id="UP000302139"/>
    </source>
</evidence>
<sequence length="123" mass="13496">MNTASYELLAASSDVLNVFAAFVGGLVIAGGLIWAVRLGISVRRTESDRPRSDEQPKLPESGAVHEMREMREPDEVPHAAVESERLMPYELHHAGSKRREDQNRRRWDPGSSGSFGSGGLGHT</sequence>
<dbReference type="InterPro" id="IPR045513">
    <property type="entry name" value="DUF6479"/>
</dbReference>
<gene>
    <name evidence="3" type="ORF">SAV14893_001840</name>
    <name evidence="4" type="ORF">SAV31267_086160</name>
</gene>
<keyword evidence="2" id="KW-1133">Transmembrane helix</keyword>
<dbReference type="Proteomes" id="UP000302139">
    <property type="component" value="Unassembled WGS sequence"/>
</dbReference>
<evidence type="ECO:0000313" key="3">
    <source>
        <dbReference type="EMBL" id="GDY60791.1"/>
    </source>
</evidence>
<evidence type="ECO:0000313" key="5">
    <source>
        <dbReference type="Proteomes" id="UP000299211"/>
    </source>
</evidence>
<name>A0A4D4LGR9_STRAX</name>
<protein>
    <recommendedName>
        <fullName evidence="7">Secreted protein</fullName>
    </recommendedName>
</protein>
<dbReference type="EMBL" id="BJHX01000001">
    <property type="protein sequence ID" value="GDY60791.1"/>
    <property type="molecule type" value="Genomic_DNA"/>
</dbReference>
<organism evidence="3 6">
    <name type="scientific">Streptomyces avermitilis</name>
    <dbReference type="NCBI Taxonomy" id="33903"/>
    <lineage>
        <taxon>Bacteria</taxon>
        <taxon>Bacillati</taxon>
        <taxon>Actinomycetota</taxon>
        <taxon>Actinomycetes</taxon>
        <taxon>Kitasatosporales</taxon>
        <taxon>Streptomycetaceae</taxon>
        <taxon>Streptomyces</taxon>
    </lineage>
</organism>